<gene>
    <name evidence="5" type="primary">hflX</name>
    <name evidence="8" type="ORF">RHABOEDO_000661</name>
</gene>
<dbReference type="InterPro" id="IPR030394">
    <property type="entry name" value="G_HFLX_dom"/>
</dbReference>
<dbReference type="Pfam" id="PF01926">
    <property type="entry name" value="MMR_HSR1"/>
    <property type="match status" value="1"/>
</dbReference>
<keyword evidence="3" id="KW-0460">Magnesium</keyword>
<comment type="subcellular location">
    <subcellularLocation>
        <location evidence="5">Cytoplasm</location>
    </subcellularLocation>
    <text evidence="5">May associate with membranes.</text>
</comment>
<sequence>MTIDPASLELKNSHRAILIGVYSHSQQKALCIDYLSELERLCETYGWQVTAIFACMLRKVDAATYLSKGKVEELAQMVIDLNADVVVFDDEISPHQQRNLEKQLKKAVIDRTELIIEVFAQRAQTREARLQIELAKARYQMPRLKRLWTHLSRQSAGGGAYLKGEGEKQLEIDRRILRRQIDSLKQEIDQVAKQRHTQRGLRMRTQIPTFAIVGYTNVGKSTLLRALTQADVLVEDKLFATLDTTTRKFVLPNKQAILLIDTVGFIRKIPHTLVAAFRSTLEEAIHTDILLHLIDVSHPMAFSQAEETLVVLKELGAEDKPIITVLNKIDLFPNPSTLAKFRILYQKTVPICAQTGEGFELLLDSMMREIALLRKTVRVKIPQSHYALVSELMRLGRVLECEYEENDVVMKLEIPASLEHRLQPFLLG</sequence>
<dbReference type="Gene3D" id="3.40.50.11060">
    <property type="entry name" value="GTPase HflX, N-terminal domain"/>
    <property type="match status" value="1"/>
</dbReference>
<dbReference type="InterPro" id="IPR006073">
    <property type="entry name" value="GTP-bd"/>
</dbReference>
<evidence type="ECO:0000256" key="5">
    <source>
        <dbReference type="HAMAP-Rule" id="MF_00900"/>
    </source>
</evidence>
<evidence type="ECO:0000259" key="7">
    <source>
        <dbReference type="PROSITE" id="PS51705"/>
    </source>
</evidence>
<dbReference type="NCBIfam" id="TIGR00231">
    <property type="entry name" value="small_GTP"/>
    <property type="match status" value="1"/>
</dbReference>
<dbReference type="InterPro" id="IPR032305">
    <property type="entry name" value="GTP-bd_M"/>
</dbReference>
<dbReference type="Proteomes" id="UP000826014">
    <property type="component" value="Chromosome"/>
</dbReference>
<dbReference type="InterPro" id="IPR025121">
    <property type="entry name" value="GTPase_HflX_N"/>
</dbReference>
<keyword evidence="6" id="KW-0175">Coiled coil</keyword>
<dbReference type="Gene3D" id="6.10.250.2860">
    <property type="match status" value="1"/>
</dbReference>
<reference evidence="8 9" key="1">
    <citation type="journal article" date="2022" name="bioRxiv">
        <title>Ecology and evolution of chlamydial symbionts of arthropods.</title>
        <authorList>
            <person name="Halter T."/>
            <person name="Koestlbacher S."/>
            <person name="Collingro A."/>
            <person name="Sixt B.S."/>
            <person name="Toenshoff E.R."/>
            <person name="Hendrickx F."/>
            <person name="Kostanjsek R."/>
            <person name="Horn M."/>
        </authorList>
    </citation>
    <scope>NUCLEOTIDE SEQUENCE [LARGE SCALE GENOMIC DNA]</scope>
    <source>
        <strain evidence="8">W744xW776</strain>
    </source>
</reference>
<dbReference type="InterPro" id="IPR027417">
    <property type="entry name" value="P-loop_NTPase"/>
</dbReference>
<organism evidence="8 9">
    <name type="scientific">Candidatus Rhabdochlamydia oedothoracis</name>
    <dbReference type="NCBI Taxonomy" id="2720720"/>
    <lineage>
        <taxon>Bacteria</taxon>
        <taxon>Pseudomonadati</taxon>
        <taxon>Chlamydiota</taxon>
        <taxon>Chlamydiia</taxon>
        <taxon>Parachlamydiales</taxon>
        <taxon>Candidatus Rhabdochlamydiaceae</taxon>
        <taxon>Candidatus Rhabdochlamydia</taxon>
    </lineage>
</organism>
<dbReference type="RefSeq" id="WP_215217165.1">
    <property type="nucleotide sequence ID" value="NZ_CP075587.1"/>
</dbReference>
<keyword evidence="2 5" id="KW-0547">Nucleotide-binding</keyword>
<dbReference type="PIRSF" id="PIRSF006809">
    <property type="entry name" value="GTP-binding_hflX_prd"/>
    <property type="match status" value="1"/>
</dbReference>
<evidence type="ECO:0000313" key="8">
    <source>
        <dbReference type="EMBL" id="QYF48490.1"/>
    </source>
</evidence>
<dbReference type="InterPro" id="IPR005225">
    <property type="entry name" value="Small_GTP-bd"/>
</dbReference>
<keyword evidence="1" id="KW-0479">Metal-binding</keyword>
<comment type="subunit">
    <text evidence="5">Monomer. Associates with the 50S ribosomal subunit.</text>
</comment>
<dbReference type="NCBIfam" id="TIGR03156">
    <property type="entry name" value="GTP_HflX"/>
    <property type="match status" value="1"/>
</dbReference>
<comment type="similarity">
    <text evidence="5">Belongs to the TRAFAC class OBG-HflX-like GTPase superfamily. HflX GTPase family.</text>
</comment>
<evidence type="ECO:0000256" key="3">
    <source>
        <dbReference type="ARBA" id="ARBA00022842"/>
    </source>
</evidence>
<dbReference type="Gene3D" id="3.40.50.300">
    <property type="entry name" value="P-loop containing nucleotide triphosphate hydrolases"/>
    <property type="match status" value="1"/>
</dbReference>
<accession>A0ABX8V617</accession>
<dbReference type="HAMAP" id="MF_00900">
    <property type="entry name" value="GTPase_HflX"/>
    <property type="match status" value="1"/>
</dbReference>
<evidence type="ECO:0000256" key="1">
    <source>
        <dbReference type="ARBA" id="ARBA00022723"/>
    </source>
</evidence>
<dbReference type="InterPro" id="IPR042108">
    <property type="entry name" value="GTPase_HflX_N_sf"/>
</dbReference>
<feature type="coiled-coil region" evidence="6">
    <location>
        <begin position="167"/>
        <end position="194"/>
    </location>
</feature>
<name>A0ABX8V617_9BACT</name>
<feature type="domain" description="Hflx-type G" evidence="7">
    <location>
        <begin position="208"/>
        <end position="375"/>
    </location>
</feature>
<protein>
    <recommendedName>
        <fullName evidence="5">GTPase HflX</fullName>
    </recommendedName>
    <alternativeName>
        <fullName evidence="5">GTP-binding protein HflX</fullName>
    </alternativeName>
</protein>
<keyword evidence="5" id="KW-0963">Cytoplasm</keyword>
<dbReference type="SUPFAM" id="SSF52540">
    <property type="entry name" value="P-loop containing nucleoside triphosphate hydrolases"/>
    <property type="match status" value="1"/>
</dbReference>
<dbReference type="PANTHER" id="PTHR10229">
    <property type="entry name" value="GTP-BINDING PROTEIN HFLX"/>
    <property type="match status" value="1"/>
</dbReference>
<dbReference type="EMBL" id="CP075587">
    <property type="protein sequence ID" value="QYF48490.1"/>
    <property type="molecule type" value="Genomic_DNA"/>
</dbReference>
<dbReference type="Pfam" id="PF16360">
    <property type="entry name" value="GTP-bdg_M"/>
    <property type="match status" value="1"/>
</dbReference>
<evidence type="ECO:0000256" key="4">
    <source>
        <dbReference type="ARBA" id="ARBA00023134"/>
    </source>
</evidence>
<dbReference type="PROSITE" id="PS51705">
    <property type="entry name" value="G_HFLX"/>
    <property type="match status" value="1"/>
</dbReference>
<dbReference type="PRINTS" id="PR00326">
    <property type="entry name" value="GTP1OBG"/>
</dbReference>
<keyword evidence="9" id="KW-1185">Reference proteome</keyword>
<evidence type="ECO:0000256" key="6">
    <source>
        <dbReference type="SAM" id="Coils"/>
    </source>
</evidence>
<dbReference type="InterPro" id="IPR016496">
    <property type="entry name" value="GTPase_HflX"/>
</dbReference>
<evidence type="ECO:0000256" key="2">
    <source>
        <dbReference type="ARBA" id="ARBA00022741"/>
    </source>
</evidence>
<dbReference type="CDD" id="cd01878">
    <property type="entry name" value="HflX"/>
    <property type="match status" value="1"/>
</dbReference>
<dbReference type="Pfam" id="PF13167">
    <property type="entry name" value="GTP-bdg_N"/>
    <property type="match status" value="1"/>
</dbReference>
<evidence type="ECO:0000313" key="9">
    <source>
        <dbReference type="Proteomes" id="UP000826014"/>
    </source>
</evidence>
<comment type="function">
    <text evidence="5">GTPase that associates with the 50S ribosomal subunit and may have a role during protein synthesis or ribosome biogenesis.</text>
</comment>
<keyword evidence="4 5" id="KW-0342">GTP-binding</keyword>
<dbReference type="PANTHER" id="PTHR10229:SF0">
    <property type="entry name" value="GTP-BINDING PROTEIN 6-RELATED"/>
    <property type="match status" value="1"/>
</dbReference>
<proteinExistence type="inferred from homology"/>